<sequence length="137" mass="14882">MVDPSSDLPGRIRALGLPDVVGRIAVDGGESVSPALWYRAKSVWPEVAEAAMGAVDEELVPLWACDTTHAFAGRGRYLLLAPEADEPLSVFADFAGLVRDLLTDLYEDQEDDAERERVAHLLLPAEEAEAALVPKER</sequence>
<evidence type="ECO:0000313" key="1">
    <source>
        <dbReference type="EMBL" id="QNP54605.1"/>
    </source>
</evidence>
<dbReference type="EMBL" id="CP060789">
    <property type="protein sequence ID" value="QNP54605.1"/>
    <property type="molecule type" value="Genomic_DNA"/>
</dbReference>
<gene>
    <name evidence="1" type="ORF">H9L22_09660</name>
</gene>
<reference evidence="1 2" key="1">
    <citation type="submission" date="2020-08" db="EMBL/GenBank/DDBJ databases">
        <title>Genome sequence of Tessaracoccus defluvii JCM 17540T.</title>
        <authorList>
            <person name="Hyun D.-W."/>
            <person name="Bae J.-W."/>
        </authorList>
    </citation>
    <scope>NUCLEOTIDE SEQUENCE [LARGE SCALE GENOMIC DNA]</scope>
    <source>
        <strain evidence="1 2">JCM 17540</strain>
    </source>
</reference>
<dbReference type="RefSeq" id="WP_187719745.1">
    <property type="nucleotide sequence ID" value="NZ_BAABBL010000022.1"/>
</dbReference>
<accession>A0A7H0H239</accession>
<protein>
    <recommendedName>
        <fullName evidence="3">SUKH-4 immunity protein of toxin-antitoxin system</fullName>
    </recommendedName>
</protein>
<keyword evidence="2" id="KW-1185">Reference proteome</keyword>
<dbReference type="Proteomes" id="UP000516117">
    <property type="component" value="Chromosome"/>
</dbReference>
<dbReference type="KEGG" id="tdf:H9L22_09660"/>
<evidence type="ECO:0008006" key="3">
    <source>
        <dbReference type="Google" id="ProtNLM"/>
    </source>
</evidence>
<name>A0A7H0H239_9ACTN</name>
<evidence type="ECO:0000313" key="2">
    <source>
        <dbReference type="Proteomes" id="UP000516117"/>
    </source>
</evidence>
<proteinExistence type="predicted"/>
<organism evidence="1 2">
    <name type="scientific">Tessaracoccus defluvii</name>
    <dbReference type="NCBI Taxonomy" id="1285901"/>
    <lineage>
        <taxon>Bacteria</taxon>
        <taxon>Bacillati</taxon>
        <taxon>Actinomycetota</taxon>
        <taxon>Actinomycetes</taxon>
        <taxon>Propionibacteriales</taxon>
        <taxon>Propionibacteriaceae</taxon>
        <taxon>Tessaracoccus</taxon>
    </lineage>
</organism>
<dbReference type="AlphaFoldDB" id="A0A7H0H239"/>